<keyword evidence="1" id="KW-1133">Transmembrane helix</keyword>
<organism evidence="2 3">
    <name type="scientific">Sulfurisphaera tokodaii (strain DSM 16993 / JCM 10545 / NBRC 100140 / 7)</name>
    <name type="common">Sulfolobus tokodaii</name>
    <dbReference type="NCBI Taxonomy" id="273063"/>
    <lineage>
        <taxon>Archaea</taxon>
        <taxon>Thermoproteota</taxon>
        <taxon>Thermoprotei</taxon>
        <taxon>Sulfolobales</taxon>
        <taxon>Sulfolobaceae</taxon>
        <taxon>Sulfurisphaera</taxon>
    </lineage>
</organism>
<keyword evidence="1" id="KW-0812">Transmembrane</keyword>
<accession>Q96X86</accession>
<name>Q96X86_SULTO</name>
<dbReference type="KEGG" id="sto:STK_26240"/>
<dbReference type="Proteomes" id="UP000001015">
    <property type="component" value="Chromosome"/>
</dbReference>
<dbReference type="EMBL" id="BA000023">
    <property type="protein sequence ID" value="BAB67742.1"/>
    <property type="molecule type" value="Genomic_DNA"/>
</dbReference>
<sequence length="161" mass="17700">MVLSLFLQGHAEINPILFSLAISSSPLCTLLNLNNSIPFCRKTTSCTTCCPANLVSKYCGFTIDINRFGVFRGTSFTILPNLMSIALLLVTTYLFAHLSPKYSTRLRTMNITPIAAKNTVNRKIIPSIISPIVAFLLNLLRGNSSQIICSPISNFINIITE</sequence>
<gene>
    <name evidence="2" type="primary">ST2624</name>
    <name evidence="2" type="ordered locus">STK_26240</name>
</gene>
<reference evidence="3" key="1">
    <citation type="journal article" date="2001" name="DNA Res.">
        <title>Complete genome sequence of an aerobic thermoacidophilic Crenarchaeon, Sulfolobus tokodaii strain7.</title>
        <authorList>
            <person name="Kawarabayasi Y."/>
            <person name="Hino Y."/>
            <person name="Horikawa H."/>
            <person name="Jin-no K."/>
            <person name="Takahashi M."/>
            <person name="Sekine M."/>
            <person name="Baba S."/>
            <person name="Ankai A."/>
            <person name="Kosugi H."/>
            <person name="Hosoyama A."/>
            <person name="Fukui S."/>
            <person name="Nagai Y."/>
            <person name="Nishijima K."/>
            <person name="Otsuka R."/>
            <person name="Nakazawa H."/>
            <person name="Takamiya M."/>
            <person name="Kato Y."/>
            <person name="Yoshizawa T."/>
            <person name="Tanaka T."/>
            <person name="Kudoh Y."/>
            <person name="Yamazaki J."/>
            <person name="Kushida N."/>
            <person name="Oguchi A."/>
            <person name="Aoki K."/>
            <person name="Masuda S."/>
            <person name="Yanagii M."/>
            <person name="Nishimura M."/>
            <person name="Yamagishi A."/>
            <person name="Oshima T."/>
            <person name="Kikuchi H."/>
        </authorList>
    </citation>
    <scope>NUCLEOTIDE SEQUENCE [LARGE SCALE GENOMIC DNA]</scope>
    <source>
        <strain evidence="3">DSM 16993 / JCM 10545 / NBRC 100140 / 7</strain>
    </source>
</reference>
<protein>
    <submittedName>
        <fullName evidence="2">Uncharacterized protein</fullName>
    </submittedName>
</protein>
<evidence type="ECO:0000313" key="3">
    <source>
        <dbReference type="Proteomes" id="UP000001015"/>
    </source>
</evidence>
<evidence type="ECO:0000256" key="1">
    <source>
        <dbReference type="SAM" id="Phobius"/>
    </source>
</evidence>
<keyword evidence="3" id="KW-1185">Reference proteome</keyword>
<keyword evidence="1" id="KW-0472">Membrane</keyword>
<proteinExistence type="predicted"/>
<dbReference type="AlphaFoldDB" id="Q96X86"/>
<evidence type="ECO:0000313" key="2">
    <source>
        <dbReference type="EMBL" id="BAB67742.1"/>
    </source>
</evidence>
<feature type="transmembrane region" description="Helical" evidence="1">
    <location>
        <begin position="78"/>
        <end position="99"/>
    </location>
</feature>
<dbReference type="PATRIC" id="fig|273063.9.peg.2967"/>